<evidence type="ECO:0000313" key="11">
    <source>
        <dbReference type="Proteomes" id="UP000533476"/>
    </source>
</evidence>
<feature type="transmembrane region" description="Helical" evidence="9">
    <location>
        <begin position="130"/>
        <end position="159"/>
    </location>
</feature>
<sequence>MANFLQLMISGLGIGAIYALVALGFVLIYRAANVVNFAQGQIAMVGAYMMTVTLVDLHLNMIIAFLLALAGMAVFGIFFELGVYYPLRNQSFLPVIISTIAASILLQNLAQDLFGATPSSLPSLFSAQTINIGSLVVSVQYLAILGVTAVFVAFQYLVLDRSLLGKKMEATAQDKETARLLGIPVAVMIALTFVYASILGGAAGILVGPIFYVSPSMGTSIALKAFAASIIGGFGNTVGAIIGGLCIGVVETLGAAYISTPYKDAYAFILLILFLFLRPQGIFGEKTAEKA</sequence>
<reference evidence="10 11" key="1">
    <citation type="submission" date="2020-04" db="EMBL/GenBank/DDBJ databases">
        <authorList>
            <person name="Zhang R."/>
            <person name="Schippers A."/>
        </authorList>
    </citation>
    <scope>NUCLEOTIDE SEQUENCE [LARGE SCALE GENOMIC DNA]</scope>
    <source>
        <strain evidence="10 11">DSM 109850</strain>
    </source>
</reference>
<protein>
    <submittedName>
        <fullName evidence="10">Branched-chain amino acid ABC transporter permease</fullName>
    </submittedName>
</protein>
<feature type="transmembrane region" description="Helical" evidence="9">
    <location>
        <begin position="180"/>
        <end position="213"/>
    </location>
</feature>
<evidence type="ECO:0000256" key="9">
    <source>
        <dbReference type="SAM" id="Phobius"/>
    </source>
</evidence>
<keyword evidence="11" id="KW-1185">Reference proteome</keyword>
<keyword evidence="7 9" id="KW-0472">Membrane</keyword>
<dbReference type="GO" id="GO:0005886">
    <property type="term" value="C:plasma membrane"/>
    <property type="evidence" value="ECO:0007669"/>
    <property type="project" value="UniProtKB-SubCell"/>
</dbReference>
<evidence type="ECO:0000256" key="8">
    <source>
        <dbReference type="ARBA" id="ARBA00037998"/>
    </source>
</evidence>
<dbReference type="RefSeq" id="WP_169096696.1">
    <property type="nucleotide sequence ID" value="NZ_JABBVZ010000007.1"/>
</dbReference>
<feature type="transmembrane region" description="Helical" evidence="9">
    <location>
        <begin position="61"/>
        <end position="85"/>
    </location>
</feature>
<dbReference type="EMBL" id="JABBVZ010000007">
    <property type="protein sequence ID" value="NMP21392.1"/>
    <property type="molecule type" value="Genomic_DNA"/>
</dbReference>
<dbReference type="Pfam" id="PF02653">
    <property type="entry name" value="BPD_transp_2"/>
    <property type="match status" value="1"/>
</dbReference>
<dbReference type="GO" id="GO:0022857">
    <property type="term" value="F:transmembrane transporter activity"/>
    <property type="evidence" value="ECO:0007669"/>
    <property type="project" value="InterPro"/>
</dbReference>
<comment type="similarity">
    <text evidence="8">Belongs to the binding-protein-dependent transport system permease family. LivHM subfamily.</text>
</comment>
<feature type="transmembrane region" description="Helical" evidence="9">
    <location>
        <begin position="34"/>
        <end position="55"/>
    </location>
</feature>
<dbReference type="Proteomes" id="UP000533476">
    <property type="component" value="Unassembled WGS sequence"/>
</dbReference>
<evidence type="ECO:0000256" key="1">
    <source>
        <dbReference type="ARBA" id="ARBA00004651"/>
    </source>
</evidence>
<dbReference type="PANTHER" id="PTHR11795">
    <property type="entry name" value="BRANCHED-CHAIN AMINO ACID TRANSPORT SYSTEM PERMEASE PROTEIN LIVH"/>
    <property type="match status" value="1"/>
</dbReference>
<evidence type="ECO:0000313" key="10">
    <source>
        <dbReference type="EMBL" id="NMP21392.1"/>
    </source>
</evidence>
<dbReference type="InterPro" id="IPR052157">
    <property type="entry name" value="BCAA_transport_permease"/>
</dbReference>
<comment type="caution">
    <text evidence="10">The sequence shown here is derived from an EMBL/GenBank/DDBJ whole genome shotgun (WGS) entry which is preliminary data.</text>
</comment>
<evidence type="ECO:0000256" key="6">
    <source>
        <dbReference type="ARBA" id="ARBA00022989"/>
    </source>
</evidence>
<feature type="transmembrane region" description="Helical" evidence="9">
    <location>
        <begin position="225"/>
        <end position="253"/>
    </location>
</feature>
<dbReference type="CDD" id="cd06582">
    <property type="entry name" value="TM_PBP1_LivH_like"/>
    <property type="match status" value="1"/>
</dbReference>
<gene>
    <name evidence="10" type="ORF">HIJ39_03345</name>
</gene>
<feature type="transmembrane region" description="Helical" evidence="9">
    <location>
        <begin position="6"/>
        <end position="27"/>
    </location>
</feature>
<feature type="transmembrane region" description="Helical" evidence="9">
    <location>
        <begin position="265"/>
        <end position="283"/>
    </location>
</feature>
<keyword evidence="3" id="KW-1003">Cell membrane</keyword>
<keyword evidence="5" id="KW-0029">Amino-acid transport</keyword>
<evidence type="ECO:0000256" key="5">
    <source>
        <dbReference type="ARBA" id="ARBA00022970"/>
    </source>
</evidence>
<keyword evidence="6 9" id="KW-1133">Transmembrane helix</keyword>
<evidence type="ECO:0000256" key="4">
    <source>
        <dbReference type="ARBA" id="ARBA00022692"/>
    </source>
</evidence>
<keyword evidence="4 9" id="KW-0812">Transmembrane</keyword>
<evidence type="ECO:0000256" key="3">
    <source>
        <dbReference type="ARBA" id="ARBA00022475"/>
    </source>
</evidence>
<feature type="transmembrane region" description="Helical" evidence="9">
    <location>
        <begin position="92"/>
        <end position="110"/>
    </location>
</feature>
<evidence type="ECO:0000256" key="7">
    <source>
        <dbReference type="ARBA" id="ARBA00023136"/>
    </source>
</evidence>
<dbReference type="InterPro" id="IPR001851">
    <property type="entry name" value="ABC_transp_permease"/>
</dbReference>
<organism evidence="10 11">
    <name type="scientific">Sulfobacillus harzensis</name>
    <dbReference type="NCBI Taxonomy" id="2729629"/>
    <lineage>
        <taxon>Bacteria</taxon>
        <taxon>Bacillati</taxon>
        <taxon>Bacillota</taxon>
        <taxon>Clostridia</taxon>
        <taxon>Eubacteriales</taxon>
        <taxon>Clostridiales Family XVII. Incertae Sedis</taxon>
        <taxon>Sulfobacillus</taxon>
    </lineage>
</organism>
<accession>A0A7Y0Q1F0</accession>
<comment type="subcellular location">
    <subcellularLocation>
        <location evidence="1">Cell membrane</location>
        <topology evidence="1">Multi-pass membrane protein</topology>
    </subcellularLocation>
</comment>
<dbReference type="AlphaFoldDB" id="A0A7Y0Q1F0"/>
<proteinExistence type="inferred from homology"/>
<keyword evidence="2" id="KW-0813">Transport</keyword>
<evidence type="ECO:0000256" key="2">
    <source>
        <dbReference type="ARBA" id="ARBA00022448"/>
    </source>
</evidence>
<dbReference type="GO" id="GO:0006865">
    <property type="term" value="P:amino acid transport"/>
    <property type="evidence" value="ECO:0007669"/>
    <property type="project" value="UniProtKB-KW"/>
</dbReference>
<name>A0A7Y0Q1F0_9FIRM</name>
<dbReference type="PANTHER" id="PTHR11795:SF450">
    <property type="entry name" value="ABC TRANSPORTER PERMEASE PROTEIN"/>
    <property type="match status" value="1"/>
</dbReference>